<feature type="transmembrane region" description="Helical" evidence="2">
    <location>
        <begin position="516"/>
        <end position="534"/>
    </location>
</feature>
<comment type="caution">
    <text evidence="5">The sequence shown here is derived from an EMBL/GenBank/DDBJ whole genome shotgun (WGS) entry which is preliminary data.</text>
</comment>
<evidence type="ECO:0000259" key="4">
    <source>
        <dbReference type="PROSITE" id="PS50822"/>
    </source>
</evidence>
<dbReference type="InterPro" id="IPR012337">
    <property type="entry name" value="RNaseH-like_sf"/>
</dbReference>
<dbReference type="InterPro" id="IPR036397">
    <property type="entry name" value="RNaseH_sf"/>
</dbReference>
<keyword evidence="6" id="KW-1185">Reference proteome</keyword>
<evidence type="ECO:0000313" key="6">
    <source>
        <dbReference type="Proteomes" id="UP001153678"/>
    </source>
</evidence>
<dbReference type="Proteomes" id="UP001153678">
    <property type="component" value="Unassembled WGS sequence"/>
</dbReference>
<evidence type="ECO:0000256" key="1">
    <source>
        <dbReference type="RuleBase" id="RU361178"/>
    </source>
</evidence>
<reference evidence="5" key="1">
    <citation type="submission" date="2022-08" db="EMBL/GenBank/DDBJ databases">
        <authorList>
            <person name="Kallberg Y."/>
            <person name="Tangrot J."/>
            <person name="Rosling A."/>
        </authorList>
    </citation>
    <scope>NUCLEOTIDE SEQUENCE</scope>
    <source>
        <strain evidence="5">Wild A</strain>
    </source>
</reference>
<dbReference type="InterPro" id="IPR003100">
    <property type="entry name" value="PAZ_dom"/>
</dbReference>
<dbReference type="AlphaFoldDB" id="A0A9W4SE93"/>
<dbReference type="CDD" id="cd04657">
    <property type="entry name" value="Piwi_ago-like"/>
    <property type="match status" value="1"/>
</dbReference>
<dbReference type="Gene3D" id="2.170.260.10">
    <property type="entry name" value="paz domain"/>
    <property type="match status" value="1"/>
</dbReference>
<dbReference type="InterPro" id="IPR045246">
    <property type="entry name" value="Piwi_ago-like"/>
</dbReference>
<evidence type="ECO:0000256" key="2">
    <source>
        <dbReference type="SAM" id="Phobius"/>
    </source>
</evidence>
<dbReference type="SUPFAM" id="SSF53098">
    <property type="entry name" value="Ribonuclease H-like"/>
    <property type="match status" value="1"/>
</dbReference>
<dbReference type="Gene3D" id="3.30.420.10">
    <property type="entry name" value="Ribonuclease H-like superfamily/Ribonuclease H"/>
    <property type="match status" value="1"/>
</dbReference>
<protein>
    <submittedName>
        <fullName evidence="5">5131_t:CDS:1</fullName>
    </submittedName>
</protein>
<name>A0A9W4SE93_9GLOM</name>
<dbReference type="Pfam" id="PF02171">
    <property type="entry name" value="Piwi"/>
    <property type="match status" value="1"/>
</dbReference>
<dbReference type="InterPro" id="IPR003165">
    <property type="entry name" value="Piwi"/>
</dbReference>
<gene>
    <name evidence="5" type="ORF">FWILDA_LOCUS2229</name>
</gene>
<feature type="transmembrane region" description="Helical" evidence="2">
    <location>
        <begin position="119"/>
        <end position="139"/>
    </location>
</feature>
<dbReference type="SMART" id="SM01163">
    <property type="entry name" value="DUF1785"/>
    <property type="match status" value="1"/>
</dbReference>
<dbReference type="EMBL" id="CAMKVN010000246">
    <property type="protein sequence ID" value="CAI2165756.1"/>
    <property type="molecule type" value="Genomic_DNA"/>
</dbReference>
<dbReference type="InterPro" id="IPR032474">
    <property type="entry name" value="Argonaute_N"/>
</dbReference>
<dbReference type="InterPro" id="IPR032472">
    <property type="entry name" value="ArgoL2"/>
</dbReference>
<dbReference type="Pfam" id="PF16487">
    <property type="entry name" value="ArgoMid"/>
    <property type="match status" value="1"/>
</dbReference>
<dbReference type="PANTHER" id="PTHR22891">
    <property type="entry name" value="EUKARYOTIC TRANSLATION INITIATION FACTOR 2C"/>
    <property type="match status" value="1"/>
</dbReference>
<dbReference type="Pfam" id="PF02170">
    <property type="entry name" value="PAZ"/>
    <property type="match status" value="1"/>
</dbReference>
<comment type="similarity">
    <text evidence="1">Belongs to the argonaute family.</text>
</comment>
<sequence length="1158" mass="132790">MVLQHTLSDFSFIERAVIEGWVWLWFLQRVWSADRFACLRWYRIRKFDLKSNITLLILLMLPVQFIFDISWTYLKYKEGDMVDTTSGIIISKPPFYLVDGQRVQAWSNEHILLKQITEYILACSFAFQTGTLALLQAFWSHLADQIGGRPFMQSWEFKFYIGWVFTSMVIFPLARGLTDKDIILVENVIQLIYAIELFVIFLLGIRNEQRLKNLLINIRNQGSPSGQWAIIRIQYFIEMNKYLIFGTLMTSIGILVICTDAVSRIYNISHSKLLIDLFIINTNGGSLILWVTMILIIYPRYYTDVEIEERLRSMNLQSSDLELRIAQRPNIGKEGRKVKLITNYLKVKKFPDILLYQYSFDVSLKVNKQTIDKIYSTFADKNGFENFFAVFDGNSSIYSALPLTLINERKGNGSMITVQSNGDGIARKSYEVTIQFIQCLSLDQLRNYITNQGPITSSVIQCLSALNSYINFNTRQKYLTAGKGIYPPNNQIIILSGGVELKQGFYQSLRPGWGDLYINVDLCAAIFFPFGLLIEVICKHLLKRNAQELHVQGMNNREINVLSWYLKNVNIEAIHNRNRKSMYKIRRVTKEPADKLMFHNEGENRDMSVAEYFYNTYKIKLVFPNLPCVLVNRNVFFPIELCYVLPNQRFEGRLADVTLADMIKHTCVKPQERFQRISNAISTIFQHDKDSHLESIGMKVDCSKMVVLNGRVLDPPRLTYSEQIQQPEFTPENGRWNIMNKVVCQGATLINWSVVVFARERFAPQQLVRTFMKRFREMANRKGMNISSEPYIMYSNPLGDIASALSIACHNSLINKDYPPHIIMCILGESGPLYGEIKRIGDTQLGIPTQCVLLKLLTKTGGMDQICANITLKMNAKLGGRNVMLSNDQINFVSSEPTMIFGADVFHSGKGDQRPSIAAVCATMDSKATKYTGRFSVNKDPRNEIIEDLRGIVIDLLRVFYLKNQDLPKKILFYRDGVGENQFQHVLNYEVKALKEVFASIYRNSGPKLTFIIVQKRHHTRFMPTESHDGDKLGNCRPGTVVDTTILVQQGFDFFLQSHSSLQGTSRPIRYNVLYDENNFSADEIQTLTYRLCYLSARCTLSISLVPPVYYAHLIANRAKHYYRWGGESGSDNSRESGISVGSIEEVKNGLANAMFFV</sequence>
<feature type="transmembrane region" description="Helical" evidence="2">
    <location>
        <begin position="278"/>
        <end position="298"/>
    </location>
</feature>
<accession>A0A9W4SE93</accession>
<feature type="transmembrane region" description="Helical" evidence="2">
    <location>
        <begin position="53"/>
        <end position="74"/>
    </location>
</feature>
<dbReference type="PROSITE" id="PS50822">
    <property type="entry name" value="PIWI"/>
    <property type="match status" value="1"/>
</dbReference>
<feature type="transmembrane region" description="Helical" evidence="2">
    <location>
        <begin position="242"/>
        <end position="266"/>
    </location>
</feature>
<dbReference type="Pfam" id="PF16488">
    <property type="entry name" value="ArgoL2"/>
    <property type="match status" value="1"/>
</dbReference>
<dbReference type="OrthoDB" id="10252740at2759"/>
<dbReference type="InterPro" id="IPR036085">
    <property type="entry name" value="PAZ_dom_sf"/>
</dbReference>
<evidence type="ECO:0000259" key="3">
    <source>
        <dbReference type="PROSITE" id="PS50821"/>
    </source>
</evidence>
<organism evidence="5 6">
    <name type="scientific">Funneliformis geosporum</name>
    <dbReference type="NCBI Taxonomy" id="1117311"/>
    <lineage>
        <taxon>Eukaryota</taxon>
        <taxon>Fungi</taxon>
        <taxon>Fungi incertae sedis</taxon>
        <taxon>Mucoromycota</taxon>
        <taxon>Glomeromycotina</taxon>
        <taxon>Glomeromycetes</taxon>
        <taxon>Glomerales</taxon>
        <taxon>Glomeraceae</taxon>
        <taxon>Funneliformis</taxon>
    </lineage>
</organism>
<dbReference type="Gene3D" id="3.40.50.2300">
    <property type="match status" value="1"/>
</dbReference>
<evidence type="ECO:0000313" key="5">
    <source>
        <dbReference type="EMBL" id="CAI2165756.1"/>
    </source>
</evidence>
<dbReference type="SUPFAM" id="SSF101690">
    <property type="entry name" value="PAZ domain"/>
    <property type="match status" value="1"/>
</dbReference>
<dbReference type="InterPro" id="IPR014811">
    <property type="entry name" value="ArgoL1"/>
</dbReference>
<dbReference type="GO" id="GO:0003723">
    <property type="term" value="F:RNA binding"/>
    <property type="evidence" value="ECO:0007669"/>
    <property type="project" value="InterPro"/>
</dbReference>
<dbReference type="Pfam" id="PF08699">
    <property type="entry name" value="ArgoL1"/>
    <property type="match status" value="1"/>
</dbReference>
<feature type="domain" description="PAZ" evidence="3">
    <location>
        <begin position="532"/>
        <end position="646"/>
    </location>
</feature>
<keyword evidence="2" id="KW-0472">Membrane</keyword>
<dbReference type="SMART" id="SM00950">
    <property type="entry name" value="Piwi"/>
    <property type="match status" value="1"/>
</dbReference>
<feature type="transmembrane region" description="Helical" evidence="2">
    <location>
        <begin position="159"/>
        <end position="177"/>
    </location>
</feature>
<keyword evidence="2" id="KW-1133">Transmembrane helix</keyword>
<dbReference type="SMART" id="SM00949">
    <property type="entry name" value="PAZ"/>
    <property type="match status" value="1"/>
</dbReference>
<proteinExistence type="inferred from homology"/>
<dbReference type="PROSITE" id="PS50821">
    <property type="entry name" value="PAZ"/>
    <property type="match status" value="1"/>
</dbReference>
<dbReference type="InterPro" id="IPR032473">
    <property type="entry name" value="Argonaute_Mid_dom"/>
</dbReference>
<keyword evidence="2" id="KW-0812">Transmembrane</keyword>
<feature type="transmembrane region" description="Helical" evidence="2">
    <location>
        <begin position="183"/>
        <end position="205"/>
    </location>
</feature>
<dbReference type="CDD" id="cd02846">
    <property type="entry name" value="PAZ_argonaute_like"/>
    <property type="match status" value="1"/>
</dbReference>
<feature type="domain" description="Piwi" evidence="4">
    <location>
        <begin position="822"/>
        <end position="1124"/>
    </location>
</feature>
<dbReference type="Pfam" id="PF16486">
    <property type="entry name" value="ArgoN"/>
    <property type="match status" value="1"/>
</dbReference>